<comment type="caution">
    <text evidence="4">The sequence shown here is derived from an EMBL/GenBank/DDBJ whole genome shotgun (WGS) entry which is preliminary data.</text>
</comment>
<accession>A0ABW0QBW4</accession>
<evidence type="ECO:0000313" key="4">
    <source>
        <dbReference type="EMBL" id="MFC5522140.1"/>
    </source>
</evidence>
<reference evidence="5" key="1">
    <citation type="journal article" date="2019" name="Int. J. Syst. Evol. Microbiol.">
        <title>The Global Catalogue of Microorganisms (GCM) 10K type strain sequencing project: providing services to taxonomists for standard genome sequencing and annotation.</title>
        <authorList>
            <consortium name="The Broad Institute Genomics Platform"/>
            <consortium name="The Broad Institute Genome Sequencing Center for Infectious Disease"/>
            <person name="Wu L."/>
            <person name="Ma J."/>
        </authorList>
    </citation>
    <scope>NUCLEOTIDE SEQUENCE [LARGE SCALE GENOMIC DNA]</scope>
    <source>
        <strain evidence="5">CGMCC 4.7277</strain>
    </source>
</reference>
<evidence type="ECO:0000313" key="5">
    <source>
        <dbReference type="Proteomes" id="UP001596084"/>
    </source>
</evidence>
<evidence type="ECO:0000256" key="1">
    <source>
        <dbReference type="ARBA" id="ARBA00005125"/>
    </source>
</evidence>
<dbReference type="CDD" id="cd08946">
    <property type="entry name" value="SDR_e"/>
    <property type="match status" value="1"/>
</dbReference>
<keyword evidence="5" id="KW-1185">Reference proteome</keyword>
<evidence type="ECO:0000259" key="3">
    <source>
        <dbReference type="Pfam" id="PF01370"/>
    </source>
</evidence>
<dbReference type="InterPro" id="IPR036291">
    <property type="entry name" value="NAD(P)-bd_dom_sf"/>
</dbReference>
<proteinExistence type="inferred from homology"/>
<dbReference type="Pfam" id="PF01370">
    <property type="entry name" value="Epimerase"/>
    <property type="match status" value="1"/>
</dbReference>
<sequence>MKRVLVTGGSGFLGAWIVRRLSARGIEVCVLDIHANRQTVAAIAGDVAHGLDWHVGDIRRADDVRQALRGCDGVIHLAGVLTPDCSANPLRGAEINLMGALNVFDAAQAQGIGQVVYASSAGVYGPHDAQHPQPATHYGAFKLAVEGSARAYWHDRGLASIGFRPFVVYGPGRETGVSAGPSLACRAAARGESYTLGYTGASGLIYVDDVAQAFEQALLTPARGASVYNLVGQLATVEEVMAEIRRQVPGARLRAEGPPLTIAPGIREEGLEALLPQRQFTSLAQGIAATLQHYQRPHPLAHA</sequence>
<feature type="domain" description="NAD-dependent epimerase/dehydratase" evidence="3">
    <location>
        <begin position="4"/>
        <end position="230"/>
    </location>
</feature>
<dbReference type="SUPFAM" id="SSF51735">
    <property type="entry name" value="NAD(P)-binding Rossmann-fold domains"/>
    <property type="match status" value="1"/>
</dbReference>
<dbReference type="Gene3D" id="3.40.50.720">
    <property type="entry name" value="NAD(P)-binding Rossmann-like Domain"/>
    <property type="match status" value="1"/>
</dbReference>
<dbReference type="RefSeq" id="WP_068834147.1">
    <property type="nucleotide sequence ID" value="NZ_JBHSMX010000023.1"/>
</dbReference>
<name>A0ABW0QBW4_9BURK</name>
<evidence type="ECO:0000256" key="2">
    <source>
        <dbReference type="ARBA" id="ARBA00007637"/>
    </source>
</evidence>
<organism evidence="4 5">
    <name type="scientific">Polaromonas jejuensis</name>
    <dbReference type="NCBI Taxonomy" id="457502"/>
    <lineage>
        <taxon>Bacteria</taxon>
        <taxon>Pseudomonadati</taxon>
        <taxon>Pseudomonadota</taxon>
        <taxon>Betaproteobacteria</taxon>
        <taxon>Burkholderiales</taxon>
        <taxon>Comamonadaceae</taxon>
        <taxon>Polaromonas</taxon>
    </lineage>
</organism>
<dbReference type="Proteomes" id="UP001596084">
    <property type="component" value="Unassembled WGS sequence"/>
</dbReference>
<gene>
    <name evidence="4" type="ORF">ACFPP7_14655</name>
</gene>
<comment type="similarity">
    <text evidence="2">Belongs to the NAD(P)-dependent epimerase/dehydratase family.</text>
</comment>
<comment type="pathway">
    <text evidence="1">Bacterial outer membrane biogenesis; LPS O-antigen biosynthesis.</text>
</comment>
<dbReference type="EMBL" id="JBHSMX010000023">
    <property type="protein sequence ID" value="MFC5522140.1"/>
    <property type="molecule type" value="Genomic_DNA"/>
</dbReference>
<dbReference type="InterPro" id="IPR001509">
    <property type="entry name" value="Epimerase_deHydtase"/>
</dbReference>
<dbReference type="PANTHER" id="PTHR43000">
    <property type="entry name" value="DTDP-D-GLUCOSE 4,6-DEHYDRATASE-RELATED"/>
    <property type="match status" value="1"/>
</dbReference>
<protein>
    <submittedName>
        <fullName evidence="4">NAD-dependent epimerase/dehydratase family protein</fullName>
    </submittedName>
</protein>